<name>A0ABN7TII4_9BACL</name>
<sequence length="253" mass="28362">MELKQYFLILKKRLLLIVLCVIIATLTTAVYSYTYYTPLYQASTKFIVNKTVEIEQMGREQMDLSALGVNILLINTYKEIIKSPAIMDKVTQRYPELGLTPELLSSLVNVQSVNNTQVMTLSVLDYSYERAAKIVNAVSSVFQSEIPKIMKVNNVTILHSANPDDSPTPVNKRSYQYILISAAVSLLFAAGITFLLEYLDDTLKTKEDIQKLMGVHVLTTVSKVKAKQLTTYKPISPRKQVGEPHYAKAEGSS</sequence>
<dbReference type="InterPro" id="IPR050445">
    <property type="entry name" value="Bact_polysacc_biosynth/exp"/>
</dbReference>
<feature type="domain" description="Polysaccharide chain length determinant N-terminal" evidence="8">
    <location>
        <begin position="2"/>
        <end position="92"/>
    </location>
</feature>
<accession>A0ABN7TII4</accession>
<evidence type="ECO:0000256" key="5">
    <source>
        <dbReference type="ARBA" id="ARBA00022989"/>
    </source>
</evidence>
<dbReference type="InterPro" id="IPR003856">
    <property type="entry name" value="LPS_length_determ_N"/>
</dbReference>
<protein>
    <submittedName>
        <fullName evidence="9">Capsular polysaccharide biosynthesis protein YwqC</fullName>
    </submittedName>
</protein>
<evidence type="ECO:0000259" key="8">
    <source>
        <dbReference type="Pfam" id="PF02706"/>
    </source>
</evidence>
<organism evidence="9 10">
    <name type="scientific">Paenibacillus allorhizosphaerae</name>
    <dbReference type="NCBI Taxonomy" id="2849866"/>
    <lineage>
        <taxon>Bacteria</taxon>
        <taxon>Bacillati</taxon>
        <taxon>Bacillota</taxon>
        <taxon>Bacilli</taxon>
        <taxon>Bacillales</taxon>
        <taxon>Paenibacillaceae</taxon>
        <taxon>Paenibacillus</taxon>
    </lineage>
</organism>
<evidence type="ECO:0000313" key="9">
    <source>
        <dbReference type="EMBL" id="CAG7632534.1"/>
    </source>
</evidence>
<dbReference type="EMBL" id="CAJVCE010000004">
    <property type="protein sequence ID" value="CAG7632534.1"/>
    <property type="molecule type" value="Genomic_DNA"/>
</dbReference>
<keyword evidence="4 7" id="KW-0812">Transmembrane</keyword>
<evidence type="ECO:0000256" key="6">
    <source>
        <dbReference type="ARBA" id="ARBA00023136"/>
    </source>
</evidence>
<reference evidence="9 10" key="1">
    <citation type="submission" date="2021-06" db="EMBL/GenBank/DDBJ databases">
        <authorList>
            <person name="Criscuolo A."/>
        </authorList>
    </citation>
    <scope>NUCLEOTIDE SEQUENCE [LARGE SCALE GENOMIC DNA]</scope>
    <source>
        <strain evidence="10">CIP 111802</strain>
    </source>
</reference>
<keyword evidence="5 7" id="KW-1133">Transmembrane helix</keyword>
<comment type="similarity">
    <text evidence="2">Belongs to the CpsC/CapA family.</text>
</comment>
<comment type="caution">
    <text evidence="9">The sequence shown here is derived from an EMBL/GenBank/DDBJ whole genome shotgun (WGS) entry which is preliminary data.</text>
</comment>
<dbReference type="PANTHER" id="PTHR32309:SF13">
    <property type="entry name" value="FERRIC ENTEROBACTIN TRANSPORT PROTEIN FEPE"/>
    <property type="match status" value="1"/>
</dbReference>
<dbReference type="PANTHER" id="PTHR32309">
    <property type="entry name" value="TYROSINE-PROTEIN KINASE"/>
    <property type="match status" value="1"/>
</dbReference>
<keyword evidence="6 7" id="KW-0472">Membrane</keyword>
<keyword evidence="10" id="KW-1185">Reference proteome</keyword>
<gene>
    <name evidence="9" type="primary">ywqC</name>
    <name evidence="9" type="ORF">PAECIP111802_01855</name>
</gene>
<evidence type="ECO:0000256" key="2">
    <source>
        <dbReference type="ARBA" id="ARBA00006683"/>
    </source>
</evidence>
<dbReference type="RefSeq" id="WP_218098188.1">
    <property type="nucleotide sequence ID" value="NZ_CAJVCE010000004.1"/>
</dbReference>
<keyword evidence="3" id="KW-1003">Cell membrane</keyword>
<dbReference type="Pfam" id="PF02706">
    <property type="entry name" value="Wzz"/>
    <property type="match status" value="1"/>
</dbReference>
<proteinExistence type="inferred from homology"/>
<comment type="subcellular location">
    <subcellularLocation>
        <location evidence="1">Cell membrane</location>
        <topology evidence="1">Multi-pass membrane protein</topology>
    </subcellularLocation>
</comment>
<evidence type="ECO:0000256" key="3">
    <source>
        <dbReference type="ARBA" id="ARBA00022475"/>
    </source>
</evidence>
<dbReference type="Proteomes" id="UP000730618">
    <property type="component" value="Unassembled WGS sequence"/>
</dbReference>
<evidence type="ECO:0000256" key="1">
    <source>
        <dbReference type="ARBA" id="ARBA00004651"/>
    </source>
</evidence>
<feature type="transmembrane region" description="Helical" evidence="7">
    <location>
        <begin position="175"/>
        <end position="196"/>
    </location>
</feature>
<evidence type="ECO:0000313" key="10">
    <source>
        <dbReference type="Proteomes" id="UP000730618"/>
    </source>
</evidence>
<evidence type="ECO:0000256" key="4">
    <source>
        <dbReference type="ARBA" id="ARBA00022692"/>
    </source>
</evidence>
<evidence type="ECO:0000256" key="7">
    <source>
        <dbReference type="SAM" id="Phobius"/>
    </source>
</evidence>